<dbReference type="PANTHER" id="PTHR33463:SF198">
    <property type="entry name" value="RPP4C3"/>
    <property type="match status" value="1"/>
</dbReference>
<keyword evidence="4" id="KW-0067">ATP-binding</keyword>
<dbReference type="RefSeq" id="XP_012568215.1">
    <property type="nucleotide sequence ID" value="XM_012712761.1"/>
</dbReference>
<reference evidence="8" key="1">
    <citation type="journal article" date="2013" name="Nat. Biotechnol.">
        <title>Draft genome sequence of chickpea (Cicer arietinum) provides a resource for trait improvement.</title>
        <authorList>
            <person name="Varshney R.K."/>
            <person name="Song C."/>
            <person name="Saxena R.K."/>
            <person name="Azam S."/>
            <person name="Yu S."/>
            <person name="Sharpe A.G."/>
            <person name="Cannon S."/>
            <person name="Baek J."/>
            <person name="Rosen B.D."/>
            <person name="Tar'an B."/>
            <person name="Millan T."/>
            <person name="Zhang X."/>
            <person name="Ramsay L.D."/>
            <person name="Iwata A."/>
            <person name="Wang Y."/>
            <person name="Nelson W."/>
            <person name="Farmer A.D."/>
            <person name="Gaur P.M."/>
            <person name="Soderlund C."/>
            <person name="Penmetsa R.V."/>
            <person name="Xu C."/>
            <person name="Bharti A.K."/>
            <person name="He W."/>
            <person name="Winter P."/>
            <person name="Zhao S."/>
            <person name="Hane J.K."/>
            <person name="Carrasquilla-Garcia N."/>
            <person name="Condie J.A."/>
            <person name="Upadhyaya H.D."/>
            <person name="Luo M.C."/>
            <person name="Thudi M."/>
            <person name="Gowda C.L."/>
            <person name="Singh N.P."/>
            <person name="Lichtenzveig J."/>
            <person name="Gali K.K."/>
            <person name="Rubio J."/>
            <person name="Nadarajan N."/>
            <person name="Dolezel J."/>
            <person name="Bansal K.C."/>
            <person name="Xu X."/>
            <person name="Edwards D."/>
            <person name="Zhang G."/>
            <person name="Kahl G."/>
            <person name="Gil J."/>
            <person name="Singh K.B."/>
            <person name="Datta S.K."/>
            <person name="Jackson S.A."/>
            <person name="Wang J."/>
            <person name="Cook D.R."/>
        </authorList>
    </citation>
    <scope>NUCLEOTIDE SEQUENCE [LARGE SCALE GENOMIC DNA]</scope>
    <source>
        <strain evidence="8">cv. CDC Frontier</strain>
    </source>
</reference>
<evidence type="ECO:0000259" key="6">
    <source>
        <dbReference type="Pfam" id="PF00931"/>
    </source>
</evidence>
<dbReference type="InterPro" id="IPR032675">
    <property type="entry name" value="LRR_dom_sf"/>
</dbReference>
<reference evidence="7" key="2">
    <citation type="submission" date="2013-07" db="EMBL/GenBank/DDBJ databases">
        <title>Genome wide identification of nucleotide-binding site (NBS)-leucine-rich repeat (LRR) gene family in Cicer arietinum (chickpea).</title>
        <authorList>
            <person name="Sharma R."/>
            <person name="Suresh C.G."/>
        </authorList>
    </citation>
    <scope>NUCLEOTIDE SEQUENCE</scope>
</reference>
<proteinExistence type="inferred from homology"/>
<organism evidence="7">
    <name type="scientific">Cicer arietinum</name>
    <name type="common">Chickpea</name>
    <name type="synonym">Garbanzo</name>
    <dbReference type="NCBI Taxonomy" id="3827"/>
    <lineage>
        <taxon>Eukaryota</taxon>
        <taxon>Viridiplantae</taxon>
        <taxon>Streptophyta</taxon>
        <taxon>Embryophyta</taxon>
        <taxon>Tracheophyta</taxon>
        <taxon>Spermatophyta</taxon>
        <taxon>Magnoliopsida</taxon>
        <taxon>eudicotyledons</taxon>
        <taxon>Gunneridae</taxon>
        <taxon>Pentapetalae</taxon>
        <taxon>rosids</taxon>
        <taxon>fabids</taxon>
        <taxon>Fabales</taxon>
        <taxon>Fabaceae</taxon>
        <taxon>Papilionoideae</taxon>
        <taxon>50 kb inversion clade</taxon>
        <taxon>NPAAA clade</taxon>
        <taxon>Hologalegina</taxon>
        <taxon>IRL clade</taxon>
        <taxon>Cicereae</taxon>
        <taxon>Cicer</taxon>
    </lineage>
</organism>
<gene>
    <name evidence="9" type="primary">LOC105851576</name>
</gene>
<dbReference type="Proteomes" id="UP000087171">
    <property type="component" value="Chromosome Ca2"/>
</dbReference>
<feature type="domain" description="NB-ARC" evidence="6">
    <location>
        <begin position="290"/>
        <end position="341"/>
    </location>
</feature>
<evidence type="ECO:0000313" key="9">
    <source>
        <dbReference type="RefSeq" id="XP_012568215.1"/>
    </source>
</evidence>
<dbReference type="Gene3D" id="1.10.8.430">
    <property type="entry name" value="Helical domain of apoptotic protease-activating factors"/>
    <property type="match status" value="1"/>
</dbReference>
<keyword evidence="8" id="KW-1185">Reference proteome</keyword>
<protein>
    <submittedName>
        <fullName evidence="7">CC-NBS-LRR disease resistance protein</fullName>
    </submittedName>
    <submittedName>
        <fullName evidence="9">Probable disease resistance protein At4g27220</fullName>
    </submittedName>
</protein>
<comment type="similarity">
    <text evidence="1">Belongs to the disease resistance NB-LRR family.</text>
</comment>
<dbReference type="SUPFAM" id="SSF52058">
    <property type="entry name" value="L domain-like"/>
    <property type="match status" value="1"/>
</dbReference>
<dbReference type="GO" id="GO:0043531">
    <property type="term" value="F:ADP binding"/>
    <property type="evidence" value="ECO:0007669"/>
    <property type="project" value="InterPro"/>
</dbReference>
<dbReference type="eggNOG" id="KOG4658">
    <property type="taxonomic scope" value="Eukaryota"/>
</dbReference>
<dbReference type="PRINTS" id="PR00364">
    <property type="entry name" value="DISEASERSIST"/>
</dbReference>
<evidence type="ECO:0000256" key="1">
    <source>
        <dbReference type="ARBA" id="ARBA00008894"/>
    </source>
</evidence>
<evidence type="ECO:0000256" key="4">
    <source>
        <dbReference type="ARBA" id="ARBA00022840"/>
    </source>
</evidence>
<evidence type="ECO:0000256" key="5">
    <source>
        <dbReference type="SAM" id="Coils"/>
    </source>
</evidence>
<dbReference type="GO" id="GO:0005524">
    <property type="term" value="F:ATP binding"/>
    <property type="evidence" value="ECO:0007669"/>
    <property type="project" value="UniProtKB-KW"/>
</dbReference>
<dbReference type="InterPro" id="IPR042197">
    <property type="entry name" value="Apaf_helical"/>
</dbReference>
<sequence>MDVVTFIVGKVADYMVVPIGRQVGYLIFYNRNLKKLDDKIKDLNDARERIIHSVEVERRCGKKIETNVVNWLKKVEEIIENANRLQEESLHANVKCSNFILRQQLSKKATKITNVVEVQEKVKFDSIGYLPEIEDEVSETRDGENYESRELFKEKVKKALKDSNSSNIGVYGLCGVGKSTMVENVYHIAKQHKLFDVVVKTSVSNNPDIKKIQGEIAYVLGLQFDVEPISCRAQRLRQRIKMEKNMLIIIDDVCSKLDLKQVGIPSYNENNGRKVGNPSCNEHNGCKMGISSCNEYNGCKLLITSRNQDVLCQMDVPKDFTFRLEPLSAKEAWSLFQIKVGVVCKDVNLKDVPFQISQKCGGLPLNLVTVASALRYKSDVHSWKDALRQLQSYDFGDALTCSALELSYESLESEEMKETFLLFALMIGVDVEKFLNFVISLNIFKSINTIDDARHRIYKIIETLKENCLLLESSSKTSGGKIEMHDFVRDVAIRIARRDKHVFLRKSPDEAKWPTHDTLKRCSQIFLYGCHTHELPQTVDAPNLKLFFLNSRDRSIEIPETFFKGMTSLKVLSLTCFNFSSLPISFRSLTNLHTLILDFCILENTDAIEALKYTVKLLR</sequence>
<dbReference type="Gene3D" id="3.80.10.10">
    <property type="entry name" value="Ribonuclease Inhibitor"/>
    <property type="match status" value="1"/>
</dbReference>
<dbReference type="PaxDb" id="3827-XP_004489842.1"/>
<dbReference type="InterPro" id="IPR002182">
    <property type="entry name" value="NB-ARC"/>
</dbReference>
<feature type="coiled-coil region" evidence="5">
    <location>
        <begin position="26"/>
        <end position="88"/>
    </location>
</feature>
<dbReference type="SUPFAM" id="SSF52540">
    <property type="entry name" value="P-loop containing nucleoside triphosphate hydrolases"/>
    <property type="match status" value="1"/>
</dbReference>
<dbReference type="AlphaFoldDB" id="A0A067XTE4"/>
<evidence type="ECO:0000256" key="3">
    <source>
        <dbReference type="ARBA" id="ARBA00022821"/>
    </source>
</evidence>
<keyword evidence="5" id="KW-0175">Coiled coil</keyword>
<name>A0A067XTE4_CICAR</name>
<dbReference type="InterPro" id="IPR027417">
    <property type="entry name" value="P-loop_NTPase"/>
</dbReference>
<dbReference type="InterPro" id="IPR050905">
    <property type="entry name" value="Plant_NBS-LRR"/>
</dbReference>
<feature type="domain" description="NB-ARC" evidence="6">
    <location>
        <begin position="153"/>
        <end position="275"/>
    </location>
</feature>
<evidence type="ECO:0000256" key="2">
    <source>
        <dbReference type="ARBA" id="ARBA00022741"/>
    </source>
</evidence>
<dbReference type="GeneID" id="105851576"/>
<dbReference type="EMBL" id="KF460547">
    <property type="protein sequence ID" value="AGT75407.1"/>
    <property type="molecule type" value="Genomic_DNA"/>
</dbReference>
<dbReference type="GO" id="GO:0006952">
    <property type="term" value="P:defense response"/>
    <property type="evidence" value="ECO:0007669"/>
    <property type="project" value="UniProtKB-KW"/>
</dbReference>
<dbReference type="Pfam" id="PF00931">
    <property type="entry name" value="NB-ARC"/>
    <property type="match status" value="2"/>
</dbReference>
<keyword evidence="3" id="KW-0611">Plant defense</keyword>
<evidence type="ECO:0000313" key="7">
    <source>
        <dbReference type="EMBL" id="AGT75407.1"/>
    </source>
</evidence>
<dbReference type="KEGG" id="cam:105851576"/>
<keyword evidence="2" id="KW-0547">Nucleotide-binding</keyword>
<dbReference type="OrthoDB" id="1747797at2759"/>
<reference evidence="9" key="3">
    <citation type="submission" date="2025-04" db="UniProtKB">
        <authorList>
            <consortium name="RefSeq"/>
        </authorList>
    </citation>
    <scope>IDENTIFICATION</scope>
    <source>
        <tissue evidence="9">Etiolated seedlings</tissue>
    </source>
</reference>
<evidence type="ECO:0000313" key="8">
    <source>
        <dbReference type="Proteomes" id="UP000087171"/>
    </source>
</evidence>
<dbReference type="Gene3D" id="3.40.50.300">
    <property type="entry name" value="P-loop containing nucleotide triphosphate hydrolases"/>
    <property type="match status" value="1"/>
</dbReference>
<dbReference type="PANTHER" id="PTHR33463">
    <property type="entry name" value="NB-ARC DOMAIN-CONTAINING PROTEIN-RELATED"/>
    <property type="match status" value="1"/>
</dbReference>
<accession>A0A067XTE4</accession>